<evidence type="ECO:0000256" key="2">
    <source>
        <dbReference type="ARBA" id="ARBA00023125"/>
    </source>
</evidence>
<dbReference type="SMART" id="SM00347">
    <property type="entry name" value="HTH_MARR"/>
    <property type="match status" value="1"/>
</dbReference>
<comment type="caution">
    <text evidence="5">The sequence shown here is derived from an EMBL/GenBank/DDBJ whole genome shotgun (WGS) entry which is preliminary data.</text>
</comment>
<dbReference type="InterPro" id="IPR036390">
    <property type="entry name" value="WH_DNA-bd_sf"/>
</dbReference>
<name>A0A972W087_9GAMM</name>
<dbReference type="Pfam" id="PF12802">
    <property type="entry name" value="MarR_2"/>
    <property type="match status" value="1"/>
</dbReference>
<keyword evidence="2" id="KW-0238">DNA-binding</keyword>
<dbReference type="GO" id="GO:0003700">
    <property type="term" value="F:DNA-binding transcription factor activity"/>
    <property type="evidence" value="ECO:0007669"/>
    <property type="project" value="InterPro"/>
</dbReference>
<dbReference type="PRINTS" id="PR00598">
    <property type="entry name" value="HTHMARR"/>
</dbReference>
<keyword evidence="3" id="KW-0804">Transcription</keyword>
<evidence type="ECO:0000256" key="3">
    <source>
        <dbReference type="ARBA" id="ARBA00023163"/>
    </source>
</evidence>
<dbReference type="AlphaFoldDB" id="A0A972W087"/>
<dbReference type="InterPro" id="IPR039422">
    <property type="entry name" value="MarR/SlyA-like"/>
</dbReference>
<evidence type="ECO:0000259" key="4">
    <source>
        <dbReference type="PROSITE" id="PS50995"/>
    </source>
</evidence>
<dbReference type="PANTHER" id="PTHR33164:SF64">
    <property type="entry name" value="TRANSCRIPTIONAL REGULATOR SLYA"/>
    <property type="match status" value="1"/>
</dbReference>
<gene>
    <name evidence="5" type="ORF">HQ497_12820</name>
</gene>
<dbReference type="PANTHER" id="PTHR33164">
    <property type="entry name" value="TRANSCRIPTIONAL REGULATOR, MARR FAMILY"/>
    <property type="match status" value="1"/>
</dbReference>
<evidence type="ECO:0000256" key="1">
    <source>
        <dbReference type="ARBA" id="ARBA00023015"/>
    </source>
</evidence>
<dbReference type="GO" id="GO:0003677">
    <property type="term" value="F:DNA binding"/>
    <property type="evidence" value="ECO:0007669"/>
    <property type="project" value="UniProtKB-KW"/>
</dbReference>
<dbReference type="PROSITE" id="PS50995">
    <property type="entry name" value="HTH_MARR_2"/>
    <property type="match status" value="1"/>
</dbReference>
<protein>
    <submittedName>
        <fullName evidence="5">MarR family transcriptional regulator</fullName>
    </submittedName>
</protein>
<dbReference type="SUPFAM" id="SSF46785">
    <property type="entry name" value="Winged helix' DNA-binding domain"/>
    <property type="match status" value="1"/>
</dbReference>
<dbReference type="InterPro" id="IPR000835">
    <property type="entry name" value="HTH_MarR-typ"/>
</dbReference>
<keyword evidence="1" id="KW-0805">Transcription regulation</keyword>
<reference evidence="5" key="1">
    <citation type="submission" date="2020-05" db="EMBL/GenBank/DDBJ databases">
        <title>Sulfur intermediates as new biogeochemical hubs in an aquatic model microbial ecosystem.</title>
        <authorList>
            <person name="Vigneron A."/>
        </authorList>
    </citation>
    <scope>NUCLEOTIDE SEQUENCE</scope>
    <source>
        <strain evidence="5">Bin.250</strain>
    </source>
</reference>
<sequence length="150" mass="16878">MINAAEERRVAFITRLFLARNRYRFAMDDQFKPLGITDATWRTLFYLEQTGDGVLQKDLARVMGIESPGLVRLLDTLEAKDLLVRKPAVNDRRGKTVHLTPQATALLAELHLSAAQVRDQLLENISDTEIQTCITVLDKILDAADRGTQS</sequence>
<dbReference type="Gene3D" id="1.10.10.10">
    <property type="entry name" value="Winged helix-like DNA-binding domain superfamily/Winged helix DNA-binding domain"/>
    <property type="match status" value="1"/>
</dbReference>
<proteinExistence type="predicted"/>
<dbReference type="GO" id="GO:0006950">
    <property type="term" value="P:response to stress"/>
    <property type="evidence" value="ECO:0007669"/>
    <property type="project" value="TreeGrafter"/>
</dbReference>
<accession>A0A972W087</accession>
<organism evidence="5 6">
    <name type="scientific">SAR86 cluster bacterium</name>
    <dbReference type="NCBI Taxonomy" id="2030880"/>
    <lineage>
        <taxon>Bacteria</taxon>
        <taxon>Pseudomonadati</taxon>
        <taxon>Pseudomonadota</taxon>
        <taxon>Gammaproteobacteria</taxon>
        <taxon>SAR86 cluster</taxon>
    </lineage>
</organism>
<dbReference type="InterPro" id="IPR036388">
    <property type="entry name" value="WH-like_DNA-bd_sf"/>
</dbReference>
<evidence type="ECO:0000313" key="5">
    <source>
        <dbReference type="EMBL" id="NQV66237.1"/>
    </source>
</evidence>
<feature type="domain" description="HTH marR-type" evidence="4">
    <location>
        <begin position="1"/>
        <end position="142"/>
    </location>
</feature>
<evidence type="ECO:0000313" key="6">
    <source>
        <dbReference type="Proteomes" id="UP000754644"/>
    </source>
</evidence>
<dbReference type="EMBL" id="JABMOJ010000485">
    <property type="protein sequence ID" value="NQV66237.1"/>
    <property type="molecule type" value="Genomic_DNA"/>
</dbReference>
<dbReference type="Proteomes" id="UP000754644">
    <property type="component" value="Unassembled WGS sequence"/>
</dbReference>